<protein>
    <submittedName>
        <fullName evidence="2">Uncharacterized protein</fullName>
    </submittedName>
</protein>
<keyword evidence="3" id="KW-1185">Reference proteome</keyword>
<accession>A0A7R8UIV0</accession>
<feature type="signal peptide" evidence="1">
    <location>
        <begin position="1"/>
        <end position="16"/>
    </location>
</feature>
<proteinExistence type="predicted"/>
<organism evidence="2 3">
    <name type="scientific">Hermetia illucens</name>
    <name type="common">Black soldier fly</name>
    <dbReference type="NCBI Taxonomy" id="343691"/>
    <lineage>
        <taxon>Eukaryota</taxon>
        <taxon>Metazoa</taxon>
        <taxon>Ecdysozoa</taxon>
        <taxon>Arthropoda</taxon>
        <taxon>Hexapoda</taxon>
        <taxon>Insecta</taxon>
        <taxon>Pterygota</taxon>
        <taxon>Neoptera</taxon>
        <taxon>Endopterygota</taxon>
        <taxon>Diptera</taxon>
        <taxon>Brachycera</taxon>
        <taxon>Stratiomyomorpha</taxon>
        <taxon>Stratiomyidae</taxon>
        <taxon>Hermetiinae</taxon>
        <taxon>Hermetia</taxon>
    </lineage>
</organism>
<dbReference type="InParanoid" id="A0A7R8UIV0"/>
<evidence type="ECO:0000256" key="1">
    <source>
        <dbReference type="SAM" id="SignalP"/>
    </source>
</evidence>
<gene>
    <name evidence="2" type="ORF">HERILL_LOCUS4724</name>
</gene>
<dbReference type="EMBL" id="LR899010">
    <property type="protein sequence ID" value="CAD7081626.1"/>
    <property type="molecule type" value="Genomic_DNA"/>
</dbReference>
<reference evidence="2 3" key="1">
    <citation type="submission" date="2020-11" db="EMBL/GenBank/DDBJ databases">
        <authorList>
            <person name="Wallbank WR R."/>
            <person name="Pardo Diaz C."/>
            <person name="Kozak K."/>
            <person name="Martin S."/>
            <person name="Jiggins C."/>
            <person name="Moest M."/>
            <person name="Warren A I."/>
            <person name="Generalovic N T."/>
            <person name="Byers J.R.P. K."/>
            <person name="Montejo-Kovacevich G."/>
            <person name="Yen C E."/>
        </authorList>
    </citation>
    <scope>NUCLEOTIDE SEQUENCE [LARGE SCALE GENOMIC DNA]</scope>
</reference>
<feature type="chain" id="PRO_5031326200" evidence="1">
    <location>
        <begin position="17"/>
        <end position="137"/>
    </location>
</feature>
<evidence type="ECO:0000313" key="3">
    <source>
        <dbReference type="Proteomes" id="UP000594454"/>
    </source>
</evidence>
<dbReference type="AlphaFoldDB" id="A0A7R8UIV0"/>
<sequence length="137" mass="15618">MRSIVLIAALVGLASATYFDPVLVPQSYDRSIFFGDYVEPQLWRRPPYPVRFVMTQQYNAMPLAPIRANVGAMTEAPKTEAKKKTDFLKEESLYHVAKEYAEKIKKFENMLFIFVGSIKNGLNDFQLDSAMLGMGQR</sequence>
<name>A0A7R8UIV0_HERIL</name>
<keyword evidence="1" id="KW-0732">Signal</keyword>
<evidence type="ECO:0000313" key="2">
    <source>
        <dbReference type="EMBL" id="CAD7081626.1"/>
    </source>
</evidence>
<dbReference type="Proteomes" id="UP000594454">
    <property type="component" value="Chromosome 2"/>
</dbReference>